<dbReference type="Gene3D" id="3.90.660.10">
    <property type="match status" value="1"/>
</dbReference>
<dbReference type="HOGENOM" id="CLU_004498_8_4_3"/>
<dbReference type="OrthoDB" id="547674at2"/>
<dbReference type="PANTHER" id="PTHR43563">
    <property type="entry name" value="AMINE OXIDASE"/>
    <property type="match status" value="1"/>
</dbReference>
<dbReference type="STRING" id="41431.PCC8801_0817"/>
<evidence type="ECO:0000313" key="4">
    <source>
        <dbReference type="Proteomes" id="UP000008204"/>
    </source>
</evidence>
<dbReference type="Gene3D" id="3.50.50.60">
    <property type="entry name" value="FAD/NAD(P)-binding domain"/>
    <property type="match status" value="1"/>
</dbReference>
<dbReference type="Pfam" id="PF01593">
    <property type="entry name" value="Amino_oxidase"/>
    <property type="match status" value="1"/>
</dbReference>
<dbReference type="PRINTS" id="PR00419">
    <property type="entry name" value="ADXRDTASE"/>
</dbReference>
<dbReference type="RefSeq" id="WP_012594175.1">
    <property type="nucleotide sequence ID" value="NC_011726.1"/>
</dbReference>
<dbReference type="SUPFAM" id="SSF51905">
    <property type="entry name" value="FAD/NAD(P)-binding domain"/>
    <property type="match status" value="1"/>
</dbReference>
<dbReference type="InterPro" id="IPR050703">
    <property type="entry name" value="Flavin_MAO"/>
</dbReference>
<evidence type="ECO:0000256" key="1">
    <source>
        <dbReference type="ARBA" id="ARBA00005995"/>
    </source>
</evidence>
<proteinExistence type="inferred from homology"/>
<dbReference type="EC" id="1.4.3.4" evidence="3"/>
<dbReference type="PANTHER" id="PTHR43563:SF1">
    <property type="entry name" value="AMINE OXIDASE [FLAVIN-CONTAINING] B"/>
    <property type="match status" value="1"/>
</dbReference>
<dbReference type="SUPFAM" id="SSF54373">
    <property type="entry name" value="FAD-linked reductases, C-terminal domain"/>
    <property type="match status" value="1"/>
</dbReference>
<dbReference type="InterPro" id="IPR036188">
    <property type="entry name" value="FAD/NAD-bd_sf"/>
</dbReference>
<accession>B7JYM9</accession>
<comment type="similarity">
    <text evidence="1">Belongs to the flavin monoamine oxidase family.</text>
</comment>
<dbReference type="EMBL" id="CP001287">
    <property type="protein sequence ID" value="ACK64899.1"/>
    <property type="molecule type" value="Genomic_DNA"/>
</dbReference>
<dbReference type="eggNOG" id="COG1231">
    <property type="taxonomic scope" value="Bacteria"/>
</dbReference>
<dbReference type="InterPro" id="IPR002937">
    <property type="entry name" value="Amino_oxidase"/>
</dbReference>
<evidence type="ECO:0000313" key="3">
    <source>
        <dbReference type="EMBL" id="ACK64899.1"/>
    </source>
</evidence>
<dbReference type="Gene3D" id="1.10.405.10">
    <property type="entry name" value="Guanine Nucleotide Dissociation Inhibitor, domain 1"/>
    <property type="match status" value="1"/>
</dbReference>
<dbReference type="GO" id="GO:0097621">
    <property type="term" value="F:monoamine oxidase activity"/>
    <property type="evidence" value="ECO:0007669"/>
    <property type="project" value="UniProtKB-EC"/>
</dbReference>
<dbReference type="Proteomes" id="UP000008204">
    <property type="component" value="Chromosome"/>
</dbReference>
<sequence length="528" mass="60052">MVHSPAFQGLIRLFKKAYQENLSTRYPIHWTRRRFLRRMILATGSAVTTTALGNLRHAHSQTKTPRIAIIGGGIAGLNAAYQLKKQGYLATVYEARNRLGGRIDTRTNIFDKGLYLDFGGVFVNSDHQDILDLVDELNLSLFNFLEVTKTLPMPASAYYFKKQYRTEAELAKQLRPLAQQIAKDATLMEEDFLQWGVFFDRLSVADYLQQHANKIPTPWLRVLIENAIRSEYGVESSEASSLQLMFLLPKVEGDTVEILGSSDEAYMIKGGSSQIINGLVNRLPQQIKTRKILTKVAENNQRFYLTFSDKEVVEVDYVILAIPITLLKTIEFKVQLPRKFKQFISEVNLGNNRKIFARFNKKVWQKNKHFSKEIWTDLGYSMAWESILQIPNRVDGVLTFFHGGKDANKTLQSPTHYKSELIDSLNLAIPQIKSAVSGQFIQTNWIEDRFTKGSYTNFKPGQLSEFAEFFYIESELPNERQTVAVGNLIFAGEQFSDDFYGYMNGGAQTGRLAAEVVAQNLKINSVNS</sequence>
<keyword evidence="3" id="KW-0560">Oxidoreductase</keyword>
<evidence type="ECO:0000259" key="2">
    <source>
        <dbReference type="Pfam" id="PF01593"/>
    </source>
</evidence>
<dbReference type="KEGG" id="cyp:PCC8801_0817"/>
<reference evidence="4" key="1">
    <citation type="journal article" date="2011" name="MBio">
        <title>Novel metabolic attributes of the genus Cyanothece, comprising a group of unicellular nitrogen-fixing Cyanobacteria.</title>
        <authorList>
            <person name="Bandyopadhyay A."/>
            <person name="Elvitigala T."/>
            <person name="Welsh E."/>
            <person name="Stockel J."/>
            <person name="Liberton M."/>
            <person name="Min H."/>
            <person name="Sherman L.A."/>
            <person name="Pakrasi H.B."/>
        </authorList>
    </citation>
    <scope>NUCLEOTIDE SEQUENCE [LARGE SCALE GENOMIC DNA]</scope>
    <source>
        <strain evidence="4">PCC 8801</strain>
    </source>
</reference>
<gene>
    <name evidence="3" type="ordered locus">PCC8801_0817</name>
</gene>
<protein>
    <submittedName>
        <fullName evidence="3">Amine oxidase (Flavin-containing)</fullName>
        <ecNumber evidence="3">1.4.3.4</ecNumber>
    </submittedName>
</protein>
<name>B7JYM9_RIPO1</name>
<organism evidence="3 4">
    <name type="scientific">Rippkaea orientalis (strain PCC 8801 / RF-1)</name>
    <name type="common">Cyanothece sp. (strain PCC 8801)</name>
    <dbReference type="NCBI Taxonomy" id="41431"/>
    <lineage>
        <taxon>Bacteria</taxon>
        <taxon>Bacillati</taxon>
        <taxon>Cyanobacteriota</taxon>
        <taxon>Cyanophyceae</taxon>
        <taxon>Oscillatoriophycideae</taxon>
        <taxon>Chroococcales</taxon>
        <taxon>Aphanothecaceae</taxon>
        <taxon>Rippkaea</taxon>
        <taxon>Rippkaea orientalis</taxon>
    </lineage>
</organism>
<feature type="domain" description="Amine oxidase" evidence="2">
    <location>
        <begin position="74"/>
        <end position="517"/>
    </location>
</feature>
<dbReference type="AlphaFoldDB" id="B7JYM9"/>
<keyword evidence="4" id="KW-1185">Reference proteome</keyword>